<feature type="transmembrane region" description="Helical" evidence="2">
    <location>
        <begin position="128"/>
        <end position="146"/>
    </location>
</feature>
<comment type="caution">
    <text evidence="3">The sequence shown here is derived from an EMBL/GenBank/DDBJ whole genome shotgun (WGS) entry which is preliminary data.</text>
</comment>
<evidence type="ECO:0000313" key="4">
    <source>
        <dbReference type="Proteomes" id="UP000029998"/>
    </source>
</evidence>
<evidence type="ECO:0000313" key="3">
    <source>
        <dbReference type="EMBL" id="KGM53335.1"/>
    </source>
</evidence>
<keyword evidence="2" id="KW-0472">Membrane</keyword>
<accession>A0A0A0ESZ9</accession>
<dbReference type="RefSeq" id="WP_036139501.1">
    <property type="nucleotide sequence ID" value="NZ_AVPU01000032.1"/>
</dbReference>
<feature type="region of interest" description="Disordered" evidence="1">
    <location>
        <begin position="1"/>
        <end position="31"/>
    </location>
</feature>
<evidence type="ECO:0008006" key="5">
    <source>
        <dbReference type="Google" id="ProtNLM"/>
    </source>
</evidence>
<organism evidence="3 4">
    <name type="scientific">Lysobacter daejeonensis GH1-9</name>
    <dbReference type="NCBI Taxonomy" id="1385517"/>
    <lineage>
        <taxon>Bacteria</taxon>
        <taxon>Pseudomonadati</taxon>
        <taxon>Pseudomonadota</taxon>
        <taxon>Gammaproteobacteria</taxon>
        <taxon>Lysobacterales</taxon>
        <taxon>Lysobacteraceae</taxon>
        <taxon>Aerolutibacter</taxon>
    </lineage>
</organism>
<name>A0A0A0ESZ9_9GAMM</name>
<feature type="compositionally biased region" description="Low complexity" evidence="1">
    <location>
        <begin position="1"/>
        <end position="12"/>
    </location>
</feature>
<feature type="transmembrane region" description="Helical" evidence="2">
    <location>
        <begin position="86"/>
        <end position="108"/>
    </location>
</feature>
<gene>
    <name evidence="3" type="ORF">N800_07780</name>
</gene>
<dbReference type="eggNOG" id="ENOG5032SH4">
    <property type="taxonomic scope" value="Bacteria"/>
</dbReference>
<evidence type="ECO:0000256" key="2">
    <source>
        <dbReference type="SAM" id="Phobius"/>
    </source>
</evidence>
<keyword evidence="4" id="KW-1185">Reference proteome</keyword>
<keyword evidence="2" id="KW-0812">Transmembrane</keyword>
<dbReference type="Proteomes" id="UP000029998">
    <property type="component" value="Unassembled WGS sequence"/>
</dbReference>
<proteinExistence type="predicted"/>
<dbReference type="OrthoDB" id="6024775at2"/>
<reference evidence="3 4" key="1">
    <citation type="submission" date="2013-08" db="EMBL/GenBank/DDBJ databases">
        <title>Genome sequencing of Lysobacter.</title>
        <authorList>
            <person name="Zhang S."/>
            <person name="Wang G."/>
        </authorList>
    </citation>
    <scope>NUCLEOTIDE SEQUENCE [LARGE SCALE GENOMIC DNA]</scope>
    <source>
        <strain evidence="3 4">GH1-9</strain>
    </source>
</reference>
<sequence>MNTGPRDTTPTDPTRRDAEWQAQEQAVRDERAGIPVDAHDARLAEYRLISRALRHPPLDPVPFDFARVVAARANAIADTDDRVERLLLRLLLGGMAVAGGVVAAMYGAQWWPAVAGVLPLPAGELLRWGLVLAACAGTTWMLGQVLRSEAPAHA</sequence>
<protein>
    <recommendedName>
        <fullName evidence="5">Transmembrane protein</fullName>
    </recommendedName>
</protein>
<dbReference type="AlphaFoldDB" id="A0A0A0ESZ9"/>
<dbReference type="EMBL" id="AVPU01000032">
    <property type="protein sequence ID" value="KGM53335.1"/>
    <property type="molecule type" value="Genomic_DNA"/>
</dbReference>
<keyword evidence="2" id="KW-1133">Transmembrane helix</keyword>
<evidence type="ECO:0000256" key="1">
    <source>
        <dbReference type="SAM" id="MobiDB-lite"/>
    </source>
</evidence>